<dbReference type="InterPro" id="IPR036250">
    <property type="entry name" value="AcylCo_DH-like_C"/>
</dbReference>
<evidence type="ECO:0000259" key="4">
    <source>
        <dbReference type="Pfam" id="PF02771"/>
    </source>
</evidence>
<dbReference type="EMBL" id="JAVDPW010000003">
    <property type="protein sequence ID" value="MDR6289112.1"/>
    <property type="molecule type" value="Genomic_DNA"/>
</dbReference>
<comment type="caution">
    <text evidence="6">The sequence shown here is derived from an EMBL/GenBank/DDBJ whole genome shotgun (WGS) entry which is preliminary data.</text>
</comment>
<dbReference type="CDD" id="cd00567">
    <property type="entry name" value="ACAD"/>
    <property type="match status" value="1"/>
</dbReference>
<evidence type="ECO:0000256" key="1">
    <source>
        <dbReference type="ARBA" id="ARBA00022630"/>
    </source>
</evidence>
<dbReference type="SUPFAM" id="SSF47203">
    <property type="entry name" value="Acyl-CoA dehydrogenase C-terminal domain-like"/>
    <property type="match status" value="1"/>
</dbReference>
<dbReference type="Pfam" id="PF02771">
    <property type="entry name" value="Acyl-CoA_dh_N"/>
    <property type="match status" value="1"/>
</dbReference>
<dbReference type="InterPro" id="IPR052547">
    <property type="entry name" value="Mito_Isobutyryl-CoADH"/>
</dbReference>
<feature type="domain" description="Acyl-CoA dehydrogenase/oxidase N-terminal" evidence="4">
    <location>
        <begin position="17"/>
        <end position="95"/>
    </location>
</feature>
<dbReference type="PANTHER" id="PTHR43831:SF1">
    <property type="entry name" value="ISOBUTYRYL-COA DEHYDROGENASE, MITOCHONDRIAL"/>
    <property type="match status" value="1"/>
</dbReference>
<sequence length="389" mass="40987">MARPDLPLRSIDAPPSLAETVAALAAEFAVTAAEHDRSGAFPFANFDRLAEAGLLSLITPRRFGGHGGGLQEATLAVGGIARGEPSTALVLSMQYLQHASIEERGWPAHLAEKLGREAAAGVSVINALRVEPELGSPARGGLPATIARRTPEGWRVSGHKIFSTGIPILSWLAVWATTDEAEPRVGTILVPADAPGIKVVESWNQLGMRATNSHDVILDDVLVPLDHAVDLRPPAAWRVPEPGKSAWSALLIGALYDGVARSARDWFIGFLKSRVPANLGAALATLPRMQDAVGEIEALLAVNARLIASAARDVDDGRPPSPSESGLIKLTVTGNAIAAVEIAVKLTGNPGLSRANPLERHYRDVLCARIHTPQDDSVRLAAGRLALGL</sequence>
<accession>A0ABU1JKH0</accession>
<dbReference type="InterPro" id="IPR046373">
    <property type="entry name" value="Acyl-CoA_Oxase/DH_mid-dom_sf"/>
</dbReference>
<dbReference type="Gene3D" id="1.20.140.10">
    <property type="entry name" value="Butyryl-CoA Dehydrogenase, subunit A, domain 3"/>
    <property type="match status" value="1"/>
</dbReference>
<dbReference type="PANTHER" id="PTHR43831">
    <property type="entry name" value="ISOBUTYRYL-COA DEHYDROGENASE"/>
    <property type="match status" value="1"/>
</dbReference>
<keyword evidence="1" id="KW-0285">Flavoprotein</keyword>
<feature type="domain" description="Acyl-CoA dehydrogenase C-terminal" evidence="5">
    <location>
        <begin position="251"/>
        <end position="372"/>
    </location>
</feature>
<dbReference type="InterPro" id="IPR013107">
    <property type="entry name" value="Acyl-CoA_DH_C"/>
</dbReference>
<evidence type="ECO:0000313" key="7">
    <source>
        <dbReference type="Proteomes" id="UP001262410"/>
    </source>
</evidence>
<keyword evidence="7" id="KW-1185">Reference proteome</keyword>
<dbReference type="InterPro" id="IPR009100">
    <property type="entry name" value="AcylCoA_DH/oxidase_NM_dom_sf"/>
</dbReference>
<dbReference type="Gene3D" id="2.40.110.10">
    <property type="entry name" value="Butyryl-CoA Dehydrogenase, subunit A, domain 2"/>
    <property type="match status" value="1"/>
</dbReference>
<dbReference type="Proteomes" id="UP001262410">
    <property type="component" value="Unassembled WGS sequence"/>
</dbReference>
<dbReference type="InterPro" id="IPR006091">
    <property type="entry name" value="Acyl-CoA_Oxase/DH_mid-dom"/>
</dbReference>
<evidence type="ECO:0000259" key="5">
    <source>
        <dbReference type="Pfam" id="PF08028"/>
    </source>
</evidence>
<dbReference type="InterPro" id="IPR013786">
    <property type="entry name" value="AcylCoA_DH/ox_N"/>
</dbReference>
<dbReference type="RefSeq" id="WP_309793263.1">
    <property type="nucleotide sequence ID" value="NZ_JAVDPW010000003.1"/>
</dbReference>
<dbReference type="Gene3D" id="1.10.540.10">
    <property type="entry name" value="Acyl-CoA dehydrogenase/oxidase, N-terminal domain"/>
    <property type="match status" value="1"/>
</dbReference>
<dbReference type="InterPro" id="IPR037069">
    <property type="entry name" value="AcylCoA_DH/ox_N_sf"/>
</dbReference>
<evidence type="ECO:0000313" key="6">
    <source>
        <dbReference type="EMBL" id="MDR6289112.1"/>
    </source>
</evidence>
<name>A0ABU1JKH0_9PROT</name>
<gene>
    <name evidence="6" type="ORF">E9232_001627</name>
</gene>
<dbReference type="SUPFAM" id="SSF56645">
    <property type="entry name" value="Acyl-CoA dehydrogenase NM domain-like"/>
    <property type="match status" value="1"/>
</dbReference>
<keyword evidence="2" id="KW-0560">Oxidoreductase</keyword>
<organism evidence="6 7">
    <name type="scientific">Inquilinus ginsengisoli</name>
    <dbReference type="NCBI Taxonomy" id="363840"/>
    <lineage>
        <taxon>Bacteria</taxon>
        <taxon>Pseudomonadati</taxon>
        <taxon>Pseudomonadota</taxon>
        <taxon>Alphaproteobacteria</taxon>
        <taxon>Rhodospirillales</taxon>
        <taxon>Rhodospirillaceae</taxon>
        <taxon>Inquilinus</taxon>
    </lineage>
</organism>
<reference evidence="6 7" key="1">
    <citation type="submission" date="2023-07" db="EMBL/GenBank/DDBJ databases">
        <title>Sorghum-associated microbial communities from plants grown in Nebraska, USA.</title>
        <authorList>
            <person name="Schachtman D."/>
        </authorList>
    </citation>
    <scope>NUCLEOTIDE SEQUENCE [LARGE SCALE GENOMIC DNA]</scope>
    <source>
        <strain evidence="6 7">584</strain>
    </source>
</reference>
<proteinExistence type="predicted"/>
<dbReference type="PIRSF" id="PIRSF016578">
    <property type="entry name" value="HsaA"/>
    <property type="match status" value="1"/>
</dbReference>
<dbReference type="Pfam" id="PF08028">
    <property type="entry name" value="Acyl-CoA_dh_2"/>
    <property type="match status" value="1"/>
</dbReference>
<evidence type="ECO:0000259" key="3">
    <source>
        <dbReference type="Pfam" id="PF02770"/>
    </source>
</evidence>
<feature type="domain" description="Acyl-CoA oxidase/dehydrogenase middle" evidence="3">
    <location>
        <begin position="131"/>
        <end position="221"/>
    </location>
</feature>
<evidence type="ECO:0000256" key="2">
    <source>
        <dbReference type="ARBA" id="ARBA00023002"/>
    </source>
</evidence>
<evidence type="ECO:0008006" key="8">
    <source>
        <dbReference type="Google" id="ProtNLM"/>
    </source>
</evidence>
<dbReference type="Pfam" id="PF02770">
    <property type="entry name" value="Acyl-CoA_dh_M"/>
    <property type="match status" value="1"/>
</dbReference>
<protein>
    <recommendedName>
        <fullName evidence="8">Acyl-CoA dehydrogenase</fullName>
    </recommendedName>
</protein>